<protein>
    <submittedName>
        <fullName evidence="1">Uncharacterized protein</fullName>
    </submittedName>
</protein>
<gene>
    <name evidence="1" type="ORF">DSO57_1008977</name>
</gene>
<dbReference type="EMBL" id="QTSX02004288">
    <property type="protein sequence ID" value="KAJ9066492.1"/>
    <property type="molecule type" value="Genomic_DNA"/>
</dbReference>
<reference evidence="1" key="1">
    <citation type="submission" date="2022-04" db="EMBL/GenBank/DDBJ databases">
        <title>Genome of the entomopathogenic fungus Entomophthora muscae.</title>
        <authorList>
            <person name="Elya C."/>
            <person name="Lovett B.R."/>
            <person name="Lee E."/>
            <person name="Macias A.M."/>
            <person name="Hajek A.E."/>
            <person name="De Bivort B.L."/>
            <person name="Kasson M.T."/>
            <person name="De Fine Licht H.H."/>
            <person name="Stajich J.E."/>
        </authorList>
    </citation>
    <scope>NUCLEOTIDE SEQUENCE</scope>
    <source>
        <strain evidence="1">Berkeley</strain>
    </source>
</reference>
<name>A0ACC2SW50_9FUNG</name>
<dbReference type="Proteomes" id="UP001165960">
    <property type="component" value="Unassembled WGS sequence"/>
</dbReference>
<comment type="caution">
    <text evidence="1">The sequence shown here is derived from an EMBL/GenBank/DDBJ whole genome shotgun (WGS) entry which is preliminary data.</text>
</comment>
<accession>A0ACC2SW50</accession>
<keyword evidence="2" id="KW-1185">Reference proteome</keyword>
<sequence>MLVNMLLFIAFVMYATECMQREEVLVPLGAGSEEGSNGVAELLGRVALKNKVDGTRFSEVTCENASKGLVDIAVRGRLPGALESSVTRIQIRTGVADHKLVIEKLLLALRSPSFDANDIEEALIEALEAHASRLETEEAQIQEAILAHSPLATRETNYGEILMAWLLKTQDGKLKLHQVAQRFYQIEGLCIQLLVRGTE</sequence>
<organism evidence="1 2">
    <name type="scientific">Entomophthora muscae</name>
    <dbReference type="NCBI Taxonomy" id="34485"/>
    <lineage>
        <taxon>Eukaryota</taxon>
        <taxon>Fungi</taxon>
        <taxon>Fungi incertae sedis</taxon>
        <taxon>Zoopagomycota</taxon>
        <taxon>Entomophthoromycotina</taxon>
        <taxon>Entomophthoromycetes</taxon>
        <taxon>Entomophthorales</taxon>
        <taxon>Entomophthoraceae</taxon>
        <taxon>Entomophthora</taxon>
    </lineage>
</organism>
<proteinExistence type="predicted"/>
<evidence type="ECO:0000313" key="1">
    <source>
        <dbReference type="EMBL" id="KAJ9066492.1"/>
    </source>
</evidence>
<evidence type="ECO:0000313" key="2">
    <source>
        <dbReference type="Proteomes" id="UP001165960"/>
    </source>
</evidence>